<dbReference type="Pfam" id="PF00496">
    <property type="entry name" value="SBP_bac_5"/>
    <property type="match status" value="1"/>
</dbReference>
<keyword evidence="2" id="KW-0813">Transport</keyword>
<gene>
    <name evidence="5" type="ORF">A2W18_04440</name>
</gene>
<dbReference type="InterPro" id="IPR039424">
    <property type="entry name" value="SBP_5"/>
</dbReference>
<dbReference type="SUPFAM" id="SSF53850">
    <property type="entry name" value="Periplasmic binding protein-like II"/>
    <property type="match status" value="2"/>
</dbReference>
<evidence type="ECO:0000256" key="3">
    <source>
        <dbReference type="ARBA" id="ARBA00022729"/>
    </source>
</evidence>
<keyword evidence="3" id="KW-0732">Signal</keyword>
<dbReference type="GO" id="GO:0043190">
    <property type="term" value="C:ATP-binding cassette (ABC) transporter complex"/>
    <property type="evidence" value="ECO:0007669"/>
    <property type="project" value="InterPro"/>
</dbReference>
<accession>A0A1F6VH88</accession>
<dbReference type="AlphaFoldDB" id="A0A1F6VH88"/>
<name>A0A1F6VH88_9PROT</name>
<dbReference type="Proteomes" id="UP000179076">
    <property type="component" value="Unassembled WGS sequence"/>
</dbReference>
<dbReference type="Gene3D" id="3.10.105.10">
    <property type="entry name" value="Dipeptide-binding Protein, Domain 3"/>
    <property type="match status" value="1"/>
</dbReference>
<dbReference type="Gene3D" id="3.90.76.10">
    <property type="entry name" value="Dipeptide-binding Protein, Domain 1"/>
    <property type="match status" value="1"/>
</dbReference>
<dbReference type="EMBL" id="MFSP01000032">
    <property type="protein sequence ID" value="OGI68936.1"/>
    <property type="molecule type" value="Genomic_DNA"/>
</dbReference>
<dbReference type="InterPro" id="IPR030678">
    <property type="entry name" value="Peptide/Ni-bd"/>
</dbReference>
<comment type="similarity">
    <text evidence="1">Belongs to the bacterial solute-binding protein 5 family.</text>
</comment>
<evidence type="ECO:0000259" key="4">
    <source>
        <dbReference type="Pfam" id="PF00496"/>
    </source>
</evidence>
<dbReference type="InterPro" id="IPR000914">
    <property type="entry name" value="SBP_5_dom"/>
</dbReference>
<dbReference type="GO" id="GO:0030288">
    <property type="term" value="C:outer membrane-bounded periplasmic space"/>
    <property type="evidence" value="ECO:0007669"/>
    <property type="project" value="UniProtKB-ARBA"/>
</dbReference>
<sequence length="680" mass="78143">LGLLQSYFWVPTYDAQTRGNPDRVVKFIEGSIGDAKILNPILNADGSSSRITGLVFEGLLDLDENLNLRGRLATDWSITESAYLTVIDGARFPDGQPVTPTALRARVGAAVAADSHLQGLVTRIEPLPPQERSETLTLPGKPPRTVTVRVRLPARLQISLTRVDQDFFKRLERVLGPSYERAAPHERWIDVTPVELRAEVQPQFSVLAPIFEHNPEILFKLRRGVRFHDGHEVDAGDVKFTYEAIMDSKNLSPRTSDFEPIKSVDVIDPYSVRIVYKRLFSPAINAWTMGILPEHLLNAKALAAEAQRRALSQAARERFGMRDSQFNRNPVGAGPFRFGEWRSDELIHLARYDDYWEGPPKYRDFFYRIIPDYLTQEVEFRTGAIDAYGPLPHQAARYQDDKRYQSFSRLGFSYSYIGYNLDHPLFGDKRVRRALGMAINTDEIIKYVLYEQGERTTGPYPKNTDWYDQGVQTIPYDPDQAQRLFEELGWKRNADGWLEKNGKIFEFNLITNHGNPLRKAILTIAQNGWKRIGVKCNTQVFEWAVFLEDFIDPRKFDAVVLGWSMGIDPDLFQIWHSSQTGPKQLNFVGYKSKEADELIVRIRREYDIATQRELTHQLHRLIAEDQPYTFLYATRATTVLDKKIVVVQDDGKNTPITPARSGDVFFDFNRWRKLEYTPTF</sequence>
<proteinExistence type="inferred from homology"/>
<dbReference type="PIRSF" id="PIRSF002741">
    <property type="entry name" value="MppA"/>
    <property type="match status" value="1"/>
</dbReference>
<evidence type="ECO:0000313" key="5">
    <source>
        <dbReference type="EMBL" id="OGI68936.1"/>
    </source>
</evidence>
<dbReference type="PANTHER" id="PTHR30290:SF9">
    <property type="entry name" value="OLIGOPEPTIDE-BINDING PROTEIN APPA"/>
    <property type="match status" value="1"/>
</dbReference>
<reference evidence="5 6" key="1">
    <citation type="journal article" date="2016" name="Nat. Commun.">
        <title>Thousands of microbial genomes shed light on interconnected biogeochemical processes in an aquifer system.</title>
        <authorList>
            <person name="Anantharaman K."/>
            <person name="Brown C.T."/>
            <person name="Hug L.A."/>
            <person name="Sharon I."/>
            <person name="Castelle C.J."/>
            <person name="Probst A.J."/>
            <person name="Thomas B.C."/>
            <person name="Singh A."/>
            <person name="Wilkins M.J."/>
            <person name="Karaoz U."/>
            <person name="Brodie E.L."/>
            <person name="Williams K.H."/>
            <person name="Hubbard S.S."/>
            <person name="Banfield J.F."/>
        </authorList>
    </citation>
    <scope>NUCLEOTIDE SEQUENCE [LARGE SCALE GENOMIC DNA]</scope>
</reference>
<feature type="domain" description="Solute-binding protein family 5" evidence="4">
    <location>
        <begin position="217"/>
        <end position="578"/>
    </location>
</feature>
<dbReference type="GO" id="GO:0015833">
    <property type="term" value="P:peptide transport"/>
    <property type="evidence" value="ECO:0007669"/>
    <property type="project" value="TreeGrafter"/>
</dbReference>
<feature type="non-terminal residue" evidence="5">
    <location>
        <position position="1"/>
    </location>
</feature>
<evidence type="ECO:0000313" key="6">
    <source>
        <dbReference type="Proteomes" id="UP000179076"/>
    </source>
</evidence>
<dbReference type="PANTHER" id="PTHR30290">
    <property type="entry name" value="PERIPLASMIC BINDING COMPONENT OF ABC TRANSPORTER"/>
    <property type="match status" value="1"/>
</dbReference>
<dbReference type="GO" id="GO:1904680">
    <property type="term" value="F:peptide transmembrane transporter activity"/>
    <property type="evidence" value="ECO:0007669"/>
    <property type="project" value="TreeGrafter"/>
</dbReference>
<dbReference type="Gene3D" id="3.40.190.10">
    <property type="entry name" value="Periplasmic binding protein-like II"/>
    <property type="match status" value="2"/>
</dbReference>
<comment type="caution">
    <text evidence="5">The sequence shown here is derived from an EMBL/GenBank/DDBJ whole genome shotgun (WGS) entry which is preliminary data.</text>
</comment>
<evidence type="ECO:0000256" key="1">
    <source>
        <dbReference type="ARBA" id="ARBA00005695"/>
    </source>
</evidence>
<protein>
    <submittedName>
        <fullName evidence="5">Peptide ABC transporter substrate-binding protein</fullName>
    </submittedName>
</protein>
<evidence type="ECO:0000256" key="2">
    <source>
        <dbReference type="ARBA" id="ARBA00022448"/>
    </source>
</evidence>
<organism evidence="5 6">
    <name type="scientific">Candidatus Muproteobacteria bacterium RBG_16_60_9</name>
    <dbReference type="NCBI Taxonomy" id="1817755"/>
    <lineage>
        <taxon>Bacteria</taxon>
        <taxon>Pseudomonadati</taxon>
        <taxon>Pseudomonadota</taxon>
        <taxon>Candidatus Muproteobacteria</taxon>
    </lineage>
</organism>